<protein>
    <submittedName>
        <fullName evidence="1">Uncharacterized protein</fullName>
    </submittedName>
</protein>
<sequence>MSTITGEDRMSHGNNQKTPLQKLLSLRDLSVSQIANATGLGYHAIQKTIKQQRCRPETRQAIAQFLGLPYDHLWGDCANEHLNRLIRQEIEKHTACHQQSLRAAYLPEDN</sequence>
<dbReference type="Gene3D" id="1.10.260.40">
    <property type="entry name" value="lambda repressor-like DNA-binding domains"/>
    <property type="match status" value="1"/>
</dbReference>
<evidence type="ECO:0000313" key="1">
    <source>
        <dbReference type="EMBL" id="SDE44973.1"/>
    </source>
</evidence>
<dbReference type="GO" id="GO:0003677">
    <property type="term" value="F:DNA binding"/>
    <property type="evidence" value="ECO:0007669"/>
    <property type="project" value="InterPro"/>
</dbReference>
<dbReference type="STRING" id="57664.SAMN05661003_11165"/>
<evidence type="ECO:0000313" key="2">
    <source>
        <dbReference type="Proteomes" id="UP000243205"/>
    </source>
</evidence>
<dbReference type="AlphaFoldDB" id="A0A1G7D0G9"/>
<dbReference type="Proteomes" id="UP000243205">
    <property type="component" value="Unassembled WGS sequence"/>
</dbReference>
<proteinExistence type="predicted"/>
<dbReference type="SUPFAM" id="SSF47413">
    <property type="entry name" value="lambda repressor-like DNA-binding domains"/>
    <property type="match status" value="1"/>
</dbReference>
<name>A0A1G7D0G9_9BACT</name>
<dbReference type="InterPro" id="IPR010982">
    <property type="entry name" value="Lambda_DNA-bd_dom_sf"/>
</dbReference>
<reference evidence="2" key="1">
    <citation type="submission" date="2016-10" db="EMBL/GenBank/DDBJ databases">
        <authorList>
            <person name="Varghese N."/>
            <person name="Submissions S."/>
        </authorList>
    </citation>
    <scope>NUCLEOTIDE SEQUENCE [LARGE SCALE GENOMIC DNA]</scope>
    <source>
        <strain evidence="2">DSM 8987</strain>
    </source>
</reference>
<gene>
    <name evidence="1" type="ORF">SAMN05661003_11165</name>
</gene>
<dbReference type="RefSeq" id="WP_143012129.1">
    <property type="nucleotide sequence ID" value="NZ_CALFZY010000010.1"/>
</dbReference>
<dbReference type="EMBL" id="FNAQ01000011">
    <property type="protein sequence ID" value="SDE44973.1"/>
    <property type="molecule type" value="Genomic_DNA"/>
</dbReference>
<keyword evidence="2" id="KW-1185">Reference proteome</keyword>
<organism evidence="1 2">
    <name type="scientific">Desulfuromonas thiophila</name>
    <dbReference type="NCBI Taxonomy" id="57664"/>
    <lineage>
        <taxon>Bacteria</taxon>
        <taxon>Pseudomonadati</taxon>
        <taxon>Thermodesulfobacteriota</taxon>
        <taxon>Desulfuromonadia</taxon>
        <taxon>Desulfuromonadales</taxon>
        <taxon>Desulfuromonadaceae</taxon>
        <taxon>Desulfuromonas</taxon>
    </lineage>
</organism>
<dbReference type="OrthoDB" id="181905at2"/>
<accession>A0A1G7D0G9</accession>